<comment type="caution">
    <text evidence="6">The sequence shown here is derived from an EMBL/GenBank/DDBJ whole genome shotgun (WGS) entry which is preliminary data.</text>
</comment>
<dbReference type="RefSeq" id="WP_343887197.1">
    <property type="nucleotide sequence ID" value="NZ_BAAAEH010000002.1"/>
</dbReference>
<dbReference type="CDD" id="cd08414">
    <property type="entry name" value="PBP2_LTTR_aromatics_like"/>
    <property type="match status" value="1"/>
</dbReference>
<sequence>MELRHLRYFAAVAEDLHFGRAALRLGVSQPPLSQQIRALEEELGVRLFERSSRKVALTEPGKLFLEEARATLAQADRAVDVAKRAARGDFGKLAIGFNPSAPFVPEVAKAIFDFRQLYPEVKIELLELSAGAQVAALAAGELDISFLRSPTQPILPPGIAATRILDERLIVAMRSDHHLARKQSLSFSDLHREGMIFYARDQRNSFATQLLDMLRETGVEPVIVQDVREISTLFGLVAAGLGITVLAESLCALQPARLTYRPLRGKKALSSMWILSAAEGEALAARQFLEIIKPGDRGRDDQCLAGLV</sequence>
<accession>A0ABU9Y122</accession>
<dbReference type="InterPro" id="IPR036390">
    <property type="entry name" value="WH_DNA-bd_sf"/>
</dbReference>
<organism evidence="6 7">
    <name type="scientific">Sphingomonas oligophenolica</name>
    <dbReference type="NCBI Taxonomy" id="301154"/>
    <lineage>
        <taxon>Bacteria</taxon>
        <taxon>Pseudomonadati</taxon>
        <taxon>Pseudomonadota</taxon>
        <taxon>Alphaproteobacteria</taxon>
        <taxon>Sphingomonadales</taxon>
        <taxon>Sphingomonadaceae</taxon>
        <taxon>Sphingomonas</taxon>
    </lineage>
</organism>
<evidence type="ECO:0000256" key="1">
    <source>
        <dbReference type="ARBA" id="ARBA00009437"/>
    </source>
</evidence>
<dbReference type="SUPFAM" id="SSF53850">
    <property type="entry name" value="Periplasmic binding protein-like II"/>
    <property type="match status" value="1"/>
</dbReference>
<proteinExistence type="inferred from homology"/>
<evidence type="ECO:0000256" key="2">
    <source>
        <dbReference type="ARBA" id="ARBA00023015"/>
    </source>
</evidence>
<dbReference type="Gene3D" id="1.10.10.10">
    <property type="entry name" value="Winged helix-like DNA-binding domain superfamily/Winged helix DNA-binding domain"/>
    <property type="match status" value="1"/>
</dbReference>
<dbReference type="EMBL" id="JBDIME010000004">
    <property type="protein sequence ID" value="MEN2789502.1"/>
    <property type="molecule type" value="Genomic_DNA"/>
</dbReference>
<evidence type="ECO:0000313" key="7">
    <source>
        <dbReference type="Proteomes" id="UP001419910"/>
    </source>
</evidence>
<dbReference type="Proteomes" id="UP001419910">
    <property type="component" value="Unassembled WGS sequence"/>
</dbReference>
<keyword evidence="7" id="KW-1185">Reference proteome</keyword>
<dbReference type="InterPro" id="IPR005119">
    <property type="entry name" value="LysR_subst-bd"/>
</dbReference>
<keyword evidence="2" id="KW-0805">Transcription regulation</keyword>
<dbReference type="Pfam" id="PF03466">
    <property type="entry name" value="LysR_substrate"/>
    <property type="match status" value="1"/>
</dbReference>
<evidence type="ECO:0000259" key="5">
    <source>
        <dbReference type="PROSITE" id="PS50931"/>
    </source>
</evidence>
<dbReference type="SUPFAM" id="SSF46785">
    <property type="entry name" value="Winged helix' DNA-binding domain"/>
    <property type="match status" value="1"/>
</dbReference>
<reference evidence="6 7" key="1">
    <citation type="submission" date="2024-05" db="EMBL/GenBank/DDBJ databases">
        <authorList>
            <person name="Liu Q."/>
            <person name="Xin Y.-H."/>
        </authorList>
    </citation>
    <scope>NUCLEOTIDE SEQUENCE [LARGE SCALE GENOMIC DNA]</scope>
    <source>
        <strain evidence="6 7">CGMCC 1.10181</strain>
    </source>
</reference>
<keyword evidence="4" id="KW-0804">Transcription</keyword>
<dbReference type="Pfam" id="PF00126">
    <property type="entry name" value="HTH_1"/>
    <property type="match status" value="1"/>
</dbReference>
<dbReference type="InterPro" id="IPR000847">
    <property type="entry name" value="LysR_HTH_N"/>
</dbReference>
<dbReference type="PANTHER" id="PTHR30346">
    <property type="entry name" value="TRANSCRIPTIONAL DUAL REGULATOR HCAR-RELATED"/>
    <property type="match status" value="1"/>
</dbReference>
<protein>
    <submittedName>
        <fullName evidence="6">LysR substrate-binding domain-containing protein</fullName>
    </submittedName>
</protein>
<evidence type="ECO:0000256" key="3">
    <source>
        <dbReference type="ARBA" id="ARBA00023125"/>
    </source>
</evidence>
<dbReference type="PANTHER" id="PTHR30346:SF17">
    <property type="entry name" value="LYSR FAMILY TRANSCRIPTIONAL REGULATOR"/>
    <property type="match status" value="1"/>
</dbReference>
<dbReference type="PRINTS" id="PR00039">
    <property type="entry name" value="HTHLYSR"/>
</dbReference>
<evidence type="ECO:0000256" key="4">
    <source>
        <dbReference type="ARBA" id="ARBA00023163"/>
    </source>
</evidence>
<gene>
    <name evidence="6" type="ORF">ABC974_07695</name>
</gene>
<comment type="similarity">
    <text evidence="1">Belongs to the LysR transcriptional regulatory family.</text>
</comment>
<dbReference type="InterPro" id="IPR036388">
    <property type="entry name" value="WH-like_DNA-bd_sf"/>
</dbReference>
<keyword evidence="3" id="KW-0238">DNA-binding</keyword>
<dbReference type="Gene3D" id="3.40.190.10">
    <property type="entry name" value="Periplasmic binding protein-like II"/>
    <property type="match status" value="2"/>
</dbReference>
<dbReference type="PROSITE" id="PS50931">
    <property type="entry name" value="HTH_LYSR"/>
    <property type="match status" value="1"/>
</dbReference>
<evidence type="ECO:0000313" key="6">
    <source>
        <dbReference type="EMBL" id="MEN2789502.1"/>
    </source>
</evidence>
<feature type="domain" description="HTH lysR-type" evidence="5">
    <location>
        <begin position="1"/>
        <end position="58"/>
    </location>
</feature>
<name>A0ABU9Y122_9SPHN</name>